<gene>
    <name evidence="2" type="ORF">C5167_037781</name>
</gene>
<keyword evidence="3" id="KW-1185">Reference proteome</keyword>
<dbReference type="InterPro" id="IPR035994">
    <property type="entry name" value="Nucleoside_phosphorylase_sf"/>
</dbReference>
<organism evidence="2 3">
    <name type="scientific">Papaver somniferum</name>
    <name type="common">Opium poppy</name>
    <dbReference type="NCBI Taxonomy" id="3469"/>
    <lineage>
        <taxon>Eukaryota</taxon>
        <taxon>Viridiplantae</taxon>
        <taxon>Streptophyta</taxon>
        <taxon>Embryophyta</taxon>
        <taxon>Tracheophyta</taxon>
        <taxon>Spermatophyta</taxon>
        <taxon>Magnoliopsida</taxon>
        <taxon>Ranunculales</taxon>
        <taxon>Papaveraceae</taxon>
        <taxon>Papaveroideae</taxon>
        <taxon>Papaver</taxon>
    </lineage>
</organism>
<evidence type="ECO:0000313" key="3">
    <source>
        <dbReference type="Proteomes" id="UP000316621"/>
    </source>
</evidence>
<dbReference type="Pfam" id="PF01048">
    <property type="entry name" value="PNP_UDP_1"/>
    <property type="match status" value="1"/>
</dbReference>
<dbReference type="CDD" id="cd09008">
    <property type="entry name" value="MTAN"/>
    <property type="match status" value="1"/>
</dbReference>
<dbReference type="PANTHER" id="PTHR46994">
    <property type="entry name" value="5'-METHYLTHIOADENOSINE/S-ADENOSYLHOMOCYSTEINE NUCLEOSIDASE 1"/>
    <property type="match status" value="1"/>
</dbReference>
<protein>
    <recommendedName>
        <fullName evidence="1">Nucleoside phosphorylase domain-containing protein</fullName>
    </recommendedName>
</protein>
<dbReference type="GO" id="GO:0008930">
    <property type="term" value="F:methylthioadenosine nucleosidase activity"/>
    <property type="evidence" value="ECO:0007669"/>
    <property type="project" value="InterPro"/>
</dbReference>
<reference evidence="2 3" key="1">
    <citation type="journal article" date="2018" name="Science">
        <title>The opium poppy genome and morphinan production.</title>
        <authorList>
            <person name="Guo L."/>
            <person name="Winzer T."/>
            <person name="Yang X."/>
            <person name="Li Y."/>
            <person name="Ning Z."/>
            <person name="He Z."/>
            <person name="Teodor R."/>
            <person name="Lu Y."/>
            <person name="Bowser T.A."/>
            <person name="Graham I.A."/>
            <person name="Ye K."/>
        </authorList>
    </citation>
    <scope>NUCLEOTIDE SEQUENCE [LARGE SCALE GENOMIC DNA]</scope>
    <source>
        <strain evidence="3">cv. HN1</strain>
        <tissue evidence="2">Leaves</tissue>
    </source>
</reference>
<dbReference type="STRING" id="3469.A0A4Y7I9X7"/>
<dbReference type="GO" id="GO:0019509">
    <property type="term" value="P:L-methionine salvage from methylthioadenosine"/>
    <property type="evidence" value="ECO:0007669"/>
    <property type="project" value="InterPro"/>
</dbReference>
<dbReference type="InterPro" id="IPR000845">
    <property type="entry name" value="Nucleoside_phosphorylase_d"/>
</dbReference>
<feature type="domain" description="Nucleoside phosphorylase" evidence="1">
    <location>
        <begin position="27"/>
        <end position="256"/>
    </location>
</feature>
<dbReference type="AlphaFoldDB" id="A0A4Y7I9X7"/>
<accession>A0A4Y7I9X7</accession>
<dbReference type="Proteomes" id="UP000316621">
    <property type="component" value="Chromosome 1"/>
</dbReference>
<name>A0A4Y7I9X7_PAPSO</name>
<dbReference type="GO" id="GO:0009116">
    <property type="term" value="P:nucleoside metabolic process"/>
    <property type="evidence" value="ECO:0007669"/>
    <property type="project" value="InterPro"/>
</dbReference>
<evidence type="ECO:0000313" key="2">
    <source>
        <dbReference type="EMBL" id="RZC44836.1"/>
    </source>
</evidence>
<dbReference type="OrthoDB" id="1153057at2759"/>
<dbReference type="PANTHER" id="PTHR46994:SF1">
    <property type="entry name" value="5'-METHYLTHIOADENOSINE NUCLEOSIDASE"/>
    <property type="match status" value="1"/>
</dbReference>
<proteinExistence type="predicted"/>
<sequence>MAPHDDSTAKLAEETMVAETVSKPISTVVIIIAMQTEALPLVTKFNLVEDPNSVFPKGVPWVRYYGTYKDLNINIIWPGKDPASGVDSVGTVSASLVTYASIQALQPDLIINAGTAGGFKAKGAGIGDVYVASDVAFHDRRIPIPVFDLYGVCAKRAFSTPNLLKELNLKVGKLSTGDSLDMSPIDEKSITANDATVKDMEGAAVAYVTDLLSVPTIFVKAVTDIVDGDKPTAEEFLQNLIAVTAALDQAVTRVVEFVNGKCVAEL</sequence>
<dbReference type="Gene3D" id="3.40.50.1580">
    <property type="entry name" value="Nucleoside phosphorylase domain"/>
    <property type="match status" value="1"/>
</dbReference>
<dbReference type="InterPro" id="IPR044580">
    <property type="entry name" value="MTAN"/>
</dbReference>
<dbReference type="OMA" id="NGMYKDL"/>
<dbReference type="EMBL" id="CM010715">
    <property type="protein sequence ID" value="RZC44836.1"/>
    <property type="molecule type" value="Genomic_DNA"/>
</dbReference>
<evidence type="ECO:0000259" key="1">
    <source>
        <dbReference type="Pfam" id="PF01048"/>
    </source>
</evidence>
<dbReference type="Gramene" id="RZC44836">
    <property type="protein sequence ID" value="RZC44836"/>
    <property type="gene ID" value="C5167_037781"/>
</dbReference>
<dbReference type="SUPFAM" id="SSF53167">
    <property type="entry name" value="Purine and uridine phosphorylases"/>
    <property type="match status" value="1"/>
</dbReference>